<accession>A0A4Q7NSQ5</accession>
<evidence type="ECO:0000313" key="1">
    <source>
        <dbReference type="EMBL" id="RZS89890.1"/>
    </source>
</evidence>
<keyword evidence="2" id="KW-1185">Reference proteome</keyword>
<reference evidence="1 2" key="1">
    <citation type="submission" date="2019-02" db="EMBL/GenBank/DDBJ databases">
        <title>Genomic Encyclopedia of Type Strains, Phase IV (KMG-IV): sequencing the most valuable type-strain genomes for metagenomic binning, comparative biology and taxonomic classification.</title>
        <authorList>
            <person name="Goeker M."/>
        </authorList>
    </citation>
    <scope>NUCLEOTIDE SEQUENCE [LARGE SCALE GENOMIC DNA]</scope>
    <source>
        <strain evidence="1 2">DSM 45622</strain>
    </source>
</reference>
<dbReference type="AlphaFoldDB" id="A0A4Q7NSQ5"/>
<proteinExistence type="predicted"/>
<dbReference type="Proteomes" id="UP000293638">
    <property type="component" value="Unassembled WGS sequence"/>
</dbReference>
<evidence type="ECO:0000313" key="2">
    <source>
        <dbReference type="Proteomes" id="UP000293638"/>
    </source>
</evidence>
<gene>
    <name evidence="1" type="ORF">EV189_1668</name>
</gene>
<protein>
    <submittedName>
        <fullName evidence="1">Uncharacterized protein</fullName>
    </submittedName>
</protein>
<dbReference type="EMBL" id="SGXD01000002">
    <property type="protein sequence ID" value="RZS89890.1"/>
    <property type="molecule type" value="Genomic_DNA"/>
</dbReference>
<name>A0A4Q7NSQ5_9ACTN</name>
<comment type="caution">
    <text evidence="1">The sequence shown here is derived from an EMBL/GenBank/DDBJ whole genome shotgun (WGS) entry which is preliminary data.</text>
</comment>
<organism evidence="1 2">
    <name type="scientific">Motilibacter rhizosphaerae</name>
    <dbReference type="NCBI Taxonomy" id="598652"/>
    <lineage>
        <taxon>Bacteria</taxon>
        <taxon>Bacillati</taxon>
        <taxon>Actinomycetota</taxon>
        <taxon>Actinomycetes</taxon>
        <taxon>Motilibacterales</taxon>
        <taxon>Motilibacteraceae</taxon>
        <taxon>Motilibacter</taxon>
    </lineage>
</organism>
<sequence>MESFYALLGERHWVFHDTLSLEAVETRVVSAGSADAAEAALIQWYREEGNLSLLLRQTRAVPEVRPRLPLLEKALEDYQAGRFYASTLVLLAMMDGLVNDLESPRRGMHAREGSDFDVWDSFIGHAQGLAAGQASFTKGFFKTSTEPVHDLYRNGIMHGTLLNFDNVIVATKAWNRLFGVVNWAQARATEEKRRPEPSKPLGALLREIGQQQKERALDQEALSDWAPGSWTDPANTNPTHPLYQACRDFCLAWQAKRYDRMADLTAQQFRPKRAIEAVSRAYRGYALHSFEVLRVEHEALAAGWATVQLHSNITTEVRLRWIAETPDGESWLPSRGEGQWRLVAWEAPATQLWQQGLTSRET</sequence>